<gene>
    <name evidence="3" type="ORF">H671_21454</name>
</gene>
<feature type="coiled-coil region" evidence="1">
    <location>
        <begin position="10"/>
        <end position="44"/>
    </location>
</feature>
<organism evidence="3 4">
    <name type="scientific">Cricetulus griseus</name>
    <name type="common">Chinese hamster</name>
    <name type="synonym">Cricetulus barabensis griseus</name>
    <dbReference type="NCBI Taxonomy" id="10029"/>
    <lineage>
        <taxon>Eukaryota</taxon>
        <taxon>Metazoa</taxon>
        <taxon>Chordata</taxon>
        <taxon>Craniata</taxon>
        <taxon>Vertebrata</taxon>
        <taxon>Euteleostomi</taxon>
        <taxon>Mammalia</taxon>
        <taxon>Eutheria</taxon>
        <taxon>Euarchontoglires</taxon>
        <taxon>Glires</taxon>
        <taxon>Rodentia</taxon>
        <taxon>Myomorpha</taxon>
        <taxon>Muroidea</taxon>
        <taxon>Cricetidae</taxon>
        <taxon>Cricetinae</taxon>
        <taxon>Cricetulus</taxon>
    </lineage>
</organism>
<sequence length="99" mass="11454">LDVRYLSPLLLAYEDRMKEKDELHATLEEEMKTFRIRVQEVVKENEGLHQQLNKSSPVTSEEWQIYPPLVSSSEKGRPPSDDSRTGQNKTQQDKAKALI</sequence>
<dbReference type="Proteomes" id="UP000030759">
    <property type="component" value="Unassembled WGS sequence"/>
</dbReference>
<evidence type="ECO:0000256" key="1">
    <source>
        <dbReference type="SAM" id="Coils"/>
    </source>
</evidence>
<dbReference type="InterPro" id="IPR033545">
    <property type="entry name" value="CEP89"/>
</dbReference>
<dbReference type="AlphaFoldDB" id="A0A061HVL5"/>
<dbReference type="GO" id="GO:0007005">
    <property type="term" value="P:mitochondrion organization"/>
    <property type="evidence" value="ECO:0007669"/>
    <property type="project" value="InterPro"/>
</dbReference>
<evidence type="ECO:0000313" key="3">
    <source>
        <dbReference type="EMBL" id="ERE50499.1"/>
    </source>
</evidence>
<evidence type="ECO:0000256" key="2">
    <source>
        <dbReference type="SAM" id="MobiDB-lite"/>
    </source>
</evidence>
<dbReference type="GO" id="GO:0045202">
    <property type="term" value="C:synapse"/>
    <property type="evidence" value="ECO:0007669"/>
    <property type="project" value="GOC"/>
</dbReference>
<dbReference type="PANTHER" id="PTHR36170:SF1">
    <property type="entry name" value="CENTROSOMAL PROTEIN OF 89 KDA"/>
    <property type="match status" value="1"/>
</dbReference>
<evidence type="ECO:0000313" key="4">
    <source>
        <dbReference type="Proteomes" id="UP000030759"/>
    </source>
</evidence>
<dbReference type="GO" id="GO:0097539">
    <property type="term" value="C:ciliary transition fiber"/>
    <property type="evidence" value="ECO:0007669"/>
    <property type="project" value="TreeGrafter"/>
</dbReference>
<dbReference type="GO" id="GO:0060271">
    <property type="term" value="P:cilium assembly"/>
    <property type="evidence" value="ECO:0007669"/>
    <property type="project" value="InterPro"/>
</dbReference>
<feature type="compositionally biased region" description="Basic and acidic residues" evidence="2">
    <location>
        <begin position="74"/>
        <end position="84"/>
    </location>
</feature>
<feature type="region of interest" description="Disordered" evidence="2">
    <location>
        <begin position="67"/>
        <end position="99"/>
    </location>
</feature>
<protein>
    <submittedName>
        <fullName evidence="3">Centrosomal protein</fullName>
    </submittedName>
</protein>
<name>A0A061HVL5_CRIGR</name>
<dbReference type="EMBL" id="KE688989">
    <property type="protein sequence ID" value="ERE50499.1"/>
    <property type="molecule type" value="Genomic_DNA"/>
</dbReference>
<reference evidence="4" key="1">
    <citation type="journal article" date="2013" name="Nat. Biotechnol.">
        <title>Chinese hamster genome sequenced from sorted chromosomes.</title>
        <authorList>
            <person name="Brinkrolf K."/>
            <person name="Rupp O."/>
            <person name="Laux H."/>
            <person name="Kollin F."/>
            <person name="Ernst W."/>
            <person name="Linke B."/>
            <person name="Kofler R."/>
            <person name="Romand S."/>
            <person name="Hesse F."/>
            <person name="Budach W.E."/>
            <person name="Galosy S."/>
            <person name="Muller D."/>
            <person name="Noll T."/>
            <person name="Wienberg J."/>
            <person name="Jostock T."/>
            <person name="Leonard M."/>
            <person name="Grillari J."/>
            <person name="Tauch A."/>
            <person name="Goesmann A."/>
            <person name="Helk B."/>
            <person name="Mott J.E."/>
            <person name="Puhler A."/>
            <person name="Borth N."/>
        </authorList>
    </citation>
    <scope>NUCLEOTIDE SEQUENCE [LARGE SCALE GENOMIC DNA]</scope>
    <source>
        <strain evidence="4">17A/GY</strain>
    </source>
</reference>
<accession>A0A061HVL5</accession>
<dbReference type="GO" id="GO:0005814">
    <property type="term" value="C:centriole"/>
    <property type="evidence" value="ECO:0007669"/>
    <property type="project" value="InterPro"/>
</dbReference>
<dbReference type="PANTHER" id="PTHR36170">
    <property type="entry name" value="CENTROSOMAL PROTEIN OF 89 KDA"/>
    <property type="match status" value="1"/>
</dbReference>
<feature type="non-terminal residue" evidence="3">
    <location>
        <position position="1"/>
    </location>
</feature>
<keyword evidence="1" id="KW-0175">Coiled coil</keyword>
<proteinExistence type="predicted"/>
<feature type="non-terminal residue" evidence="3">
    <location>
        <position position="99"/>
    </location>
</feature>
<dbReference type="GO" id="GO:0007268">
    <property type="term" value="P:chemical synaptic transmission"/>
    <property type="evidence" value="ECO:0007669"/>
    <property type="project" value="InterPro"/>
</dbReference>